<dbReference type="OrthoDB" id="10043757at2759"/>
<keyword evidence="9" id="KW-0653">Protein transport</keyword>
<dbReference type="Proteomes" id="UP000283509">
    <property type="component" value="Unassembled WGS sequence"/>
</dbReference>
<feature type="region of interest" description="Disordered" evidence="14">
    <location>
        <begin position="1"/>
        <end position="44"/>
    </location>
</feature>
<keyword evidence="15" id="KW-0812">Transmembrane</keyword>
<dbReference type="STRING" id="6689.A0A3R7PVL8"/>
<evidence type="ECO:0000256" key="9">
    <source>
        <dbReference type="ARBA" id="ARBA00022927"/>
    </source>
</evidence>
<evidence type="ECO:0000256" key="7">
    <source>
        <dbReference type="ARBA" id="ARBA00022490"/>
    </source>
</evidence>
<feature type="compositionally biased region" description="Basic and acidic residues" evidence="14">
    <location>
        <begin position="493"/>
        <end position="504"/>
    </location>
</feature>
<dbReference type="GO" id="GO:0040038">
    <property type="term" value="P:polar body extrusion after meiotic divisions"/>
    <property type="evidence" value="ECO:0007669"/>
    <property type="project" value="TreeGrafter"/>
</dbReference>
<keyword evidence="10 15" id="KW-0472">Membrane</keyword>
<sequence length="520" mass="58868">SPAGRVTRRRVAAFKRSGRPHDRPHDRSHAGPSGRPSGRPNVATVSPCRDRLPLVFSRRGVALLLGLFLLILLFLGLFLLILLFLGLFLLILLFLGFSFLLLILLFLGLFLLLLLLHPSPSSAFSSSSFSSSAFSSSSFSSSAFPPHPSLPRPFLLILLFLGLFLLILLFLGLPPHLLFLGLSSSSFSSSAFSSSSFSSSAFSSSSFSSSAFSSWPSLCSYYCFPPFLRLFLVFLCLLLFPPFLPLFLVFLRLLLFPPFLLLLLLLCRQCERGETDDEGIERDSGDSEDELDRAANFTMADALQVCESRLTSSGMEVTVCEHYRAVVRALVAEALDLVSFLQKVALGNKFAPHPSDLLSSERDLQELQREDWARLWIQVMRQLREGVKLKKVEYSYAPIEYALTPYEMLMEDIRYTLNKVMVNGDIPPRVKKDAHTIILDFIRSRPPLRKASERKLLPPPRKISSPMELLMESIRKDHNLKHVSTPTRARPMSRRDGKQRKEDKKWQGRRNWYFFPLLAF</sequence>
<keyword evidence="12" id="KW-0206">Cytoskeleton</keyword>
<evidence type="ECO:0000256" key="15">
    <source>
        <dbReference type="SAM" id="Phobius"/>
    </source>
</evidence>
<accession>A0A3R7PVL8</accession>
<keyword evidence="15" id="KW-1133">Transmembrane helix</keyword>
<dbReference type="EMBL" id="QCYY01000613">
    <property type="protein sequence ID" value="ROT83971.1"/>
    <property type="molecule type" value="Genomic_DNA"/>
</dbReference>
<dbReference type="GO" id="GO:0036089">
    <property type="term" value="P:cleavage furrow formation"/>
    <property type="evidence" value="ECO:0007669"/>
    <property type="project" value="TreeGrafter"/>
</dbReference>
<feature type="compositionally biased region" description="Basic and acidic residues" evidence="14">
    <location>
        <begin position="19"/>
        <end position="29"/>
    </location>
</feature>
<keyword evidence="6" id="KW-1003">Cell membrane</keyword>
<dbReference type="PANTHER" id="PTHR21345:SF3">
    <property type="entry name" value="PROTEIN SPIRE"/>
    <property type="match status" value="1"/>
</dbReference>
<dbReference type="GO" id="GO:0003779">
    <property type="term" value="F:actin binding"/>
    <property type="evidence" value="ECO:0007669"/>
    <property type="project" value="UniProtKB-KW"/>
</dbReference>
<comment type="subcellular location">
    <subcellularLocation>
        <location evidence="3">Cell membrane</location>
        <topology evidence="3">Peripheral membrane protein</topology>
        <orientation evidence="3">Cytoplasmic side</orientation>
    </subcellularLocation>
    <subcellularLocation>
        <location evidence="2">Cytoplasm</location>
        <location evidence="2">Cytoskeleton</location>
    </subcellularLocation>
    <subcellularLocation>
        <location evidence="1">Cytoplasmic vesicle membrane</location>
        <topology evidence="1">Peripheral membrane protein</topology>
        <orientation evidence="1">Cytoplasmic side</orientation>
    </subcellularLocation>
</comment>
<keyword evidence="13" id="KW-0968">Cytoplasmic vesicle</keyword>
<organism evidence="17 18">
    <name type="scientific">Penaeus vannamei</name>
    <name type="common">Whiteleg shrimp</name>
    <name type="synonym">Litopenaeus vannamei</name>
    <dbReference type="NCBI Taxonomy" id="6689"/>
    <lineage>
        <taxon>Eukaryota</taxon>
        <taxon>Metazoa</taxon>
        <taxon>Ecdysozoa</taxon>
        <taxon>Arthropoda</taxon>
        <taxon>Crustacea</taxon>
        <taxon>Multicrustacea</taxon>
        <taxon>Malacostraca</taxon>
        <taxon>Eumalacostraca</taxon>
        <taxon>Eucarida</taxon>
        <taxon>Decapoda</taxon>
        <taxon>Dendrobranchiata</taxon>
        <taxon>Penaeoidea</taxon>
        <taxon>Penaeidae</taxon>
        <taxon>Penaeus</taxon>
    </lineage>
</organism>
<keyword evidence="5" id="KW-0813">Transport</keyword>
<evidence type="ECO:0000256" key="14">
    <source>
        <dbReference type="SAM" id="MobiDB-lite"/>
    </source>
</evidence>
<feature type="non-terminal residue" evidence="17">
    <location>
        <position position="1"/>
    </location>
</feature>
<feature type="domain" description="KIND" evidence="16">
    <location>
        <begin position="271"/>
        <end position="342"/>
    </location>
</feature>
<dbReference type="GO" id="GO:0030041">
    <property type="term" value="P:actin filament polymerization"/>
    <property type="evidence" value="ECO:0007669"/>
    <property type="project" value="TreeGrafter"/>
</dbReference>
<feature type="compositionally biased region" description="Basic residues" evidence="14">
    <location>
        <begin position="1"/>
        <end position="18"/>
    </location>
</feature>
<evidence type="ECO:0000256" key="10">
    <source>
        <dbReference type="ARBA" id="ARBA00023136"/>
    </source>
</evidence>
<reference evidence="17 18" key="2">
    <citation type="submission" date="2019-01" db="EMBL/GenBank/DDBJ databases">
        <title>The decoding of complex shrimp genome reveals the adaptation for benthos swimmer, frequently molting mechanism and breeding impact on genome.</title>
        <authorList>
            <person name="Sun Y."/>
            <person name="Gao Y."/>
            <person name="Yu Y."/>
        </authorList>
    </citation>
    <scope>NUCLEOTIDE SEQUENCE [LARGE SCALE GENOMIC DNA]</scope>
    <source>
        <tissue evidence="17">Muscle</tissue>
    </source>
</reference>
<dbReference type="CDD" id="cd22068">
    <property type="entry name" value="WH2_DmSpire_r3-like"/>
    <property type="match status" value="1"/>
</dbReference>
<dbReference type="GO" id="GO:0030659">
    <property type="term" value="C:cytoplasmic vesicle membrane"/>
    <property type="evidence" value="ECO:0007669"/>
    <property type="project" value="UniProtKB-SubCell"/>
</dbReference>
<dbReference type="CDD" id="cd22065">
    <property type="entry name" value="WH2_Spire_1-2_r1"/>
    <property type="match status" value="1"/>
</dbReference>
<comment type="caution">
    <text evidence="17">The sequence shown here is derived from an EMBL/GenBank/DDBJ whole genome shotgun (WGS) entry which is preliminary data.</text>
</comment>
<gene>
    <name evidence="17" type="ORF">C7M84_022845</name>
</gene>
<feature type="transmembrane region" description="Helical" evidence="15">
    <location>
        <begin position="91"/>
        <end position="116"/>
    </location>
</feature>
<feature type="region of interest" description="Disordered" evidence="14">
    <location>
        <begin position="480"/>
        <end position="504"/>
    </location>
</feature>
<name>A0A3R7PVL8_PENVA</name>
<keyword evidence="11" id="KW-0009">Actin-binding</keyword>
<dbReference type="GO" id="GO:0048193">
    <property type="term" value="P:Golgi vesicle transport"/>
    <property type="evidence" value="ECO:0007669"/>
    <property type="project" value="TreeGrafter"/>
</dbReference>
<evidence type="ECO:0000256" key="5">
    <source>
        <dbReference type="ARBA" id="ARBA00022448"/>
    </source>
</evidence>
<evidence type="ECO:0000256" key="1">
    <source>
        <dbReference type="ARBA" id="ARBA00004180"/>
    </source>
</evidence>
<dbReference type="GO" id="GO:0051639">
    <property type="term" value="P:actin filament network formation"/>
    <property type="evidence" value="ECO:0007669"/>
    <property type="project" value="TreeGrafter"/>
</dbReference>
<dbReference type="Pfam" id="PF16474">
    <property type="entry name" value="KIND"/>
    <property type="match status" value="1"/>
</dbReference>
<evidence type="ECO:0000256" key="6">
    <source>
        <dbReference type="ARBA" id="ARBA00022475"/>
    </source>
</evidence>
<keyword evidence="18" id="KW-1185">Reference proteome</keyword>
<feature type="transmembrane region" description="Helical" evidence="15">
    <location>
        <begin position="61"/>
        <end position="85"/>
    </location>
</feature>
<dbReference type="GO" id="GO:0008017">
    <property type="term" value="F:microtubule binding"/>
    <property type="evidence" value="ECO:0007669"/>
    <property type="project" value="TreeGrafter"/>
</dbReference>
<dbReference type="GO" id="GO:0051295">
    <property type="term" value="P:establishment of meiotic spindle localization"/>
    <property type="evidence" value="ECO:0007669"/>
    <property type="project" value="TreeGrafter"/>
</dbReference>
<dbReference type="PANTHER" id="PTHR21345">
    <property type="entry name" value="SPIRE"/>
    <property type="match status" value="1"/>
</dbReference>
<dbReference type="GO" id="GO:0005856">
    <property type="term" value="C:cytoskeleton"/>
    <property type="evidence" value="ECO:0007669"/>
    <property type="project" value="UniProtKB-SubCell"/>
</dbReference>
<evidence type="ECO:0000313" key="17">
    <source>
        <dbReference type="EMBL" id="ROT83971.1"/>
    </source>
</evidence>
<dbReference type="InterPro" id="IPR029901">
    <property type="entry name" value="Spire"/>
</dbReference>
<evidence type="ECO:0000256" key="3">
    <source>
        <dbReference type="ARBA" id="ARBA00004413"/>
    </source>
</evidence>
<evidence type="ECO:0000256" key="2">
    <source>
        <dbReference type="ARBA" id="ARBA00004245"/>
    </source>
</evidence>
<evidence type="ECO:0000313" key="18">
    <source>
        <dbReference type="Proteomes" id="UP000283509"/>
    </source>
</evidence>
<evidence type="ECO:0000256" key="8">
    <source>
        <dbReference type="ARBA" id="ARBA00022737"/>
    </source>
</evidence>
<evidence type="ECO:0000256" key="11">
    <source>
        <dbReference type="ARBA" id="ARBA00023203"/>
    </source>
</evidence>
<dbReference type="Gene3D" id="1.10.510.10">
    <property type="entry name" value="Transferase(Phosphotransferase) domain 1"/>
    <property type="match status" value="1"/>
</dbReference>
<keyword evidence="7" id="KW-0963">Cytoplasm</keyword>
<feature type="transmembrane region" description="Helical" evidence="15">
    <location>
        <begin position="154"/>
        <end position="171"/>
    </location>
</feature>
<reference evidence="17 18" key="1">
    <citation type="submission" date="2018-04" db="EMBL/GenBank/DDBJ databases">
        <authorList>
            <person name="Zhang X."/>
            <person name="Yuan J."/>
            <person name="Li F."/>
            <person name="Xiang J."/>
        </authorList>
    </citation>
    <scope>NUCLEOTIDE SEQUENCE [LARGE SCALE GENOMIC DNA]</scope>
    <source>
        <tissue evidence="17">Muscle</tissue>
    </source>
</reference>
<dbReference type="CDD" id="cd22066">
    <property type="entry name" value="WH2_Spire"/>
    <property type="match status" value="1"/>
</dbReference>
<dbReference type="GO" id="GO:0015031">
    <property type="term" value="P:protein transport"/>
    <property type="evidence" value="ECO:0007669"/>
    <property type="project" value="UniProtKB-KW"/>
</dbReference>
<evidence type="ECO:0000259" key="16">
    <source>
        <dbReference type="Pfam" id="PF16474"/>
    </source>
</evidence>
<keyword evidence="8" id="KW-0677">Repeat</keyword>
<proteinExistence type="inferred from homology"/>
<dbReference type="InterPro" id="IPR011019">
    <property type="entry name" value="KIND_dom"/>
</dbReference>
<evidence type="ECO:0000256" key="12">
    <source>
        <dbReference type="ARBA" id="ARBA00023212"/>
    </source>
</evidence>
<evidence type="ECO:0000256" key="13">
    <source>
        <dbReference type="ARBA" id="ARBA00023329"/>
    </source>
</evidence>
<comment type="similarity">
    <text evidence="4">Belongs to the spire family.</text>
</comment>
<dbReference type="GO" id="GO:0005938">
    <property type="term" value="C:cell cortex"/>
    <property type="evidence" value="ECO:0007669"/>
    <property type="project" value="TreeGrafter"/>
</dbReference>
<dbReference type="AlphaFoldDB" id="A0A3R7PVL8"/>
<dbReference type="GO" id="GO:0005886">
    <property type="term" value="C:plasma membrane"/>
    <property type="evidence" value="ECO:0007669"/>
    <property type="project" value="UniProtKB-SubCell"/>
</dbReference>
<protein>
    <submittedName>
        <fullName evidence="17">Putative spire</fullName>
    </submittedName>
</protein>
<dbReference type="GO" id="GO:0045010">
    <property type="term" value="P:actin nucleation"/>
    <property type="evidence" value="ECO:0007669"/>
    <property type="project" value="InterPro"/>
</dbReference>
<evidence type="ECO:0000256" key="4">
    <source>
        <dbReference type="ARBA" id="ARBA00010956"/>
    </source>
</evidence>